<feature type="domain" description="Response regulatory" evidence="10">
    <location>
        <begin position="3"/>
        <end position="118"/>
    </location>
</feature>
<evidence type="ECO:0000256" key="9">
    <source>
        <dbReference type="PROSITE-ProRule" id="PRU01091"/>
    </source>
</evidence>
<keyword evidence="5 9" id="KW-0238">DNA-binding</keyword>
<evidence type="ECO:0000256" key="5">
    <source>
        <dbReference type="ARBA" id="ARBA00023125"/>
    </source>
</evidence>
<dbReference type="Pfam" id="PF00072">
    <property type="entry name" value="Response_reg"/>
    <property type="match status" value="1"/>
</dbReference>
<keyword evidence="13" id="KW-1185">Reference proteome</keyword>
<sequence>MKHVLIVDDESRMRELIREHLEAHGYQVTEAADGMAALALFREKPKEYEAMILDVMMPELDGWSLCREIRRHSEVPVIMLTARGEEYDKLFGFELGVDDYLVKPFSPKELMARLKAVLRRSEAAGATPGTTKDLLEFQRLAIDLAARRVTVNDAPLKMTPREYELLVFLAQHPGQAFSREQLLNQVWGYDFEGEDRTVDTHIKMLRENLRPYKHFIVTVWGHGYKFEPEEGP</sequence>
<dbReference type="SMART" id="SM00448">
    <property type="entry name" value="REC"/>
    <property type="match status" value="1"/>
</dbReference>
<dbReference type="CDD" id="cd17574">
    <property type="entry name" value="REC_OmpR"/>
    <property type="match status" value="1"/>
</dbReference>
<comment type="function">
    <text evidence="7">May play the central regulatory role in sporulation. It may be an element of the effector pathway responsible for the activation of sporulation genes in response to nutritional stress. Spo0A may act in concert with spo0H (a sigma factor) to control the expression of some genes that are critical to the sporulation process.</text>
</comment>
<dbReference type="InterPro" id="IPR039420">
    <property type="entry name" value="WalR-like"/>
</dbReference>
<evidence type="ECO:0000256" key="4">
    <source>
        <dbReference type="ARBA" id="ARBA00023015"/>
    </source>
</evidence>
<feature type="modified residue" description="4-aspartylphosphate" evidence="8">
    <location>
        <position position="54"/>
    </location>
</feature>
<keyword evidence="4" id="KW-0805">Transcription regulation</keyword>
<comment type="caution">
    <text evidence="12">The sequence shown here is derived from an EMBL/GenBank/DDBJ whole genome shotgun (WGS) entry which is preliminary data.</text>
</comment>
<dbReference type="Gene3D" id="3.40.50.2300">
    <property type="match status" value="1"/>
</dbReference>
<dbReference type="InterPro" id="IPR036388">
    <property type="entry name" value="WH-like_DNA-bd_sf"/>
</dbReference>
<dbReference type="EMBL" id="JBCITM010000010">
    <property type="protein sequence ID" value="MEN1760959.1"/>
    <property type="molecule type" value="Genomic_DNA"/>
</dbReference>
<protein>
    <recommendedName>
        <fullName evidence="1">Stage 0 sporulation protein A homolog</fullName>
    </recommendedName>
</protein>
<evidence type="ECO:0000256" key="7">
    <source>
        <dbReference type="ARBA" id="ARBA00024867"/>
    </source>
</evidence>
<dbReference type="Proteomes" id="UP001407405">
    <property type="component" value="Unassembled WGS sequence"/>
</dbReference>
<evidence type="ECO:0000256" key="2">
    <source>
        <dbReference type="ARBA" id="ARBA00022553"/>
    </source>
</evidence>
<dbReference type="PROSITE" id="PS51755">
    <property type="entry name" value="OMPR_PHOB"/>
    <property type="match status" value="1"/>
</dbReference>
<keyword evidence="2 8" id="KW-0597">Phosphoprotein</keyword>
<proteinExistence type="predicted"/>
<name>A0ABU9VUV9_9CLOT</name>
<feature type="DNA-binding region" description="OmpR/PhoB-type" evidence="9">
    <location>
        <begin position="132"/>
        <end position="228"/>
    </location>
</feature>
<dbReference type="InterPro" id="IPR001867">
    <property type="entry name" value="OmpR/PhoB-type_DNA-bd"/>
</dbReference>
<evidence type="ECO:0000256" key="6">
    <source>
        <dbReference type="ARBA" id="ARBA00023163"/>
    </source>
</evidence>
<dbReference type="SUPFAM" id="SSF52172">
    <property type="entry name" value="CheY-like"/>
    <property type="match status" value="1"/>
</dbReference>
<evidence type="ECO:0000259" key="11">
    <source>
        <dbReference type="PROSITE" id="PS51755"/>
    </source>
</evidence>
<evidence type="ECO:0000256" key="3">
    <source>
        <dbReference type="ARBA" id="ARBA00023012"/>
    </source>
</evidence>
<evidence type="ECO:0000256" key="8">
    <source>
        <dbReference type="PROSITE-ProRule" id="PRU00169"/>
    </source>
</evidence>
<dbReference type="Gene3D" id="6.10.250.690">
    <property type="match status" value="1"/>
</dbReference>
<evidence type="ECO:0000256" key="1">
    <source>
        <dbReference type="ARBA" id="ARBA00018672"/>
    </source>
</evidence>
<dbReference type="Pfam" id="PF00486">
    <property type="entry name" value="Trans_reg_C"/>
    <property type="match status" value="1"/>
</dbReference>
<evidence type="ECO:0000313" key="12">
    <source>
        <dbReference type="EMBL" id="MEN1760959.1"/>
    </source>
</evidence>
<dbReference type="Gene3D" id="1.10.10.10">
    <property type="entry name" value="Winged helix-like DNA-binding domain superfamily/Winged helix DNA-binding domain"/>
    <property type="match status" value="1"/>
</dbReference>
<feature type="domain" description="OmpR/PhoB-type" evidence="11">
    <location>
        <begin position="132"/>
        <end position="228"/>
    </location>
</feature>
<dbReference type="PANTHER" id="PTHR48111:SF21">
    <property type="entry name" value="DNA-BINDING DUAL MASTER TRANSCRIPTIONAL REGULATOR RPAA"/>
    <property type="match status" value="1"/>
</dbReference>
<dbReference type="SMART" id="SM00862">
    <property type="entry name" value="Trans_reg_C"/>
    <property type="match status" value="1"/>
</dbReference>
<organism evidence="12 13">
    <name type="scientific">Anoxynatronum sibiricum</name>
    <dbReference type="NCBI Taxonomy" id="210623"/>
    <lineage>
        <taxon>Bacteria</taxon>
        <taxon>Bacillati</taxon>
        <taxon>Bacillota</taxon>
        <taxon>Clostridia</taxon>
        <taxon>Eubacteriales</taxon>
        <taxon>Clostridiaceae</taxon>
        <taxon>Anoxynatronum</taxon>
    </lineage>
</organism>
<keyword evidence="3" id="KW-0902">Two-component regulatory system</keyword>
<accession>A0ABU9VUV9</accession>
<reference evidence="12 13" key="1">
    <citation type="submission" date="2024-04" db="EMBL/GenBank/DDBJ databases">
        <title>Genome sequencing and metabolic network reconstruction of aminoacids and betaine degradation by Anoxynatronum sibiricum.</title>
        <authorList>
            <person name="Detkova E.N."/>
            <person name="Boltjanskaja Y.V."/>
            <person name="Mardanov A.V."/>
            <person name="Kevbrin V."/>
        </authorList>
    </citation>
    <scope>NUCLEOTIDE SEQUENCE [LARGE SCALE GENOMIC DNA]</scope>
    <source>
        <strain evidence="12 13">Z-7981</strain>
    </source>
</reference>
<dbReference type="CDD" id="cd00383">
    <property type="entry name" value="trans_reg_C"/>
    <property type="match status" value="1"/>
</dbReference>
<keyword evidence="6" id="KW-0804">Transcription</keyword>
<gene>
    <name evidence="12" type="ORF">AAIG11_10760</name>
</gene>
<evidence type="ECO:0000259" key="10">
    <source>
        <dbReference type="PROSITE" id="PS50110"/>
    </source>
</evidence>
<dbReference type="InterPro" id="IPR001789">
    <property type="entry name" value="Sig_transdc_resp-reg_receiver"/>
</dbReference>
<dbReference type="InterPro" id="IPR011006">
    <property type="entry name" value="CheY-like_superfamily"/>
</dbReference>
<dbReference type="RefSeq" id="WP_343186275.1">
    <property type="nucleotide sequence ID" value="NZ_JBCITM010000010.1"/>
</dbReference>
<dbReference type="PANTHER" id="PTHR48111">
    <property type="entry name" value="REGULATOR OF RPOS"/>
    <property type="match status" value="1"/>
</dbReference>
<dbReference type="PROSITE" id="PS50110">
    <property type="entry name" value="RESPONSE_REGULATORY"/>
    <property type="match status" value="1"/>
</dbReference>
<evidence type="ECO:0000313" key="13">
    <source>
        <dbReference type="Proteomes" id="UP001407405"/>
    </source>
</evidence>